<proteinExistence type="predicted"/>
<dbReference type="PANTHER" id="PTHR30136">
    <property type="entry name" value="HELIX-TURN-HELIX TRANSCRIPTIONAL REGULATOR, ICLR FAMILY"/>
    <property type="match status" value="1"/>
</dbReference>
<dbReference type="SUPFAM" id="SSF55781">
    <property type="entry name" value="GAF domain-like"/>
    <property type="match status" value="1"/>
</dbReference>
<dbReference type="InterPro" id="IPR029016">
    <property type="entry name" value="GAF-like_dom_sf"/>
</dbReference>
<dbReference type="RefSeq" id="WP_064933332.1">
    <property type="nucleotide sequence ID" value="NZ_LZSO01000029.1"/>
</dbReference>
<dbReference type="InterPro" id="IPR050707">
    <property type="entry name" value="HTH_MetabolicPath_Reg"/>
</dbReference>
<name>A0A1A0R222_MYCPR</name>
<sequence>MTPKVDRQNTASQVPSPPTERVIAVMQLLAAEPDRTFTLADISRRLDISRATGHAILTTLATHRWVVRDDDSAGYSCGPAIAALGRPANHRGFRPVLQHLSESVGAQVLLAHRDGANLQIVETMGETLTAPRIGTDFRIPLVAPFGRDYVAWAPEPAQQAWLDGVGQPSPGLRKRLAAVLGEVRRRGYVVERLSPEYVRVYSALRALAGEGEPDAITRRLAWSFADLTLVDYLPGELDDSGPHRIATVSAPVRDTDGPVTMSVTAAPFAALTADQVHELGAYVCDAARQIEERLPGVSS</sequence>
<dbReference type="STRING" id="43304.GCA_001403655_05373"/>
<dbReference type="GO" id="GO:0003700">
    <property type="term" value="F:DNA-binding transcription factor activity"/>
    <property type="evidence" value="ECO:0007669"/>
    <property type="project" value="TreeGrafter"/>
</dbReference>
<dbReference type="GO" id="GO:0003677">
    <property type="term" value="F:DNA binding"/>
    <property type="evidence" value="ECO:0007669"/>
    <property type="project" value="InterPro"/>
</dbReference>
<dbReference type="GO" id="GO:0045892">
    <property type="term" value="P:negative regulation of DNA-templated transcription"/>
    <property type="evidence" value="ECO:0007669"/>
    <property type="project" value="TreeGrafter"/>
</dbReference>
<evidence type="ECO:0000259" key="3">
    <source>
        <dbReference type="PROSITE" id="PS51077"/>
    </source>
</evidence>
<reference evidence="5" key="1">
    <citation type="submission" date="2016-06" db="EMBL/GenBank/DDBJ databases">
        <authorList>
            <person name="Sutton G."/>
            <person name="Brinkac L."/>
            <person name="Sanka R."/>
            <person name="Adams M."/>
            <person name="Lau E."/>
            <person name="Mehaffy C."/>
            <person name="Tameris M."/>
            <person name="Hatherill M."/>
            <person name="Hanekom W."/>
            <person name="Mahomed H."/>
            <person name="Mcshane H."/>
        </authorList>
    </citation>
    <scope>NUCLEOTIDE SEQUENCE [LARGE SCALE GENOMIC DNA]</scope>
    <source>
        <strain evidence="5">852002-51209_SCH5440388</strain>
    </source>
</reference>
<dbReference type="AlphaFoldDB" id="A0A1A0R222"/>
<dbReference type="OrthoDB" id="4775040at2"/>
<gene>
    <name evidence="4" type="ORF">A5792_23550</name>
</gene>
<feature type="domain" description="HTH iclR-type" evidence="3">
    <location>
        <begin position="16"/>
        <end position="79"/>
    </location>
</feature>
<dbReference type="EMBL" id="LZSO01000029">
    <property type="protein sequence ID" value="OBB27814.1"/>
    <property type="molecule type" value="Genomic_DNA"/>
</dbReference>
<organism evidence="4 5">
    <name type="scientific">Mycolicibacterium peregrinum</name>
    <name type="common">Mycobacterium peregrinum</name>
    <dbReference type="NCBI Taxonomy" id="43304"/>
    <lineage>
        <taxon>Bacteria</taxon>
        <taxon>Bacillati</taxon>
        <taxon>Actinomycetota</taxon>
        <taxon>Actinomycetes</taxon>
        <taxon>Mycobacteriales</taxon>
        <taxon>Mycobacteriaceae</taxon>
        <taxon>Mycolicibacterium</taxon>
    </lineage>
</organism>
<dbReference type="Proteomes" id="UP000093902">
    <property type="component" value="Unassembled WGS sequence"/>
</dbReference>
<dbReference type="SUPFAM" id="SSF46785">
    <property type="entry name" value="Winged helix' DNA-binding domain"/>
    <property type="match status" value="1"/>
</dbReference>
<evidence type="ECO:0000256" key="2">
    <source>
        <dbReference type="ARBA" id="ARBA00023163"/>
    </source>
</evidence>
<keyword evidence="2" id="KW-0804">Transcription</keyword>
<keyword evidence="1" id="KW-0805">Transcription regulation</keyword>
<comment type="caution">
    <text evidence="4">The sequence shown here is derived from an EMBL/GenBank/DDBJ whole genome shotgun (WGS) entry which is preliminary data.</text>
</comment>
<dbReference type="PANTHER" id="PTHR30136:SF35">
    <property type="entry name" value="HTH-TYPE TRANSCRIPTIONAL REGULATOR RV1719"/>
    <property type="match status" value="1"/>
</dbReference>
<dbReference type="Pfam" id="PF09339">
    <property type="entry name" value="HTH_IclR"/>
    <property type="match status" value="1"/>
</dbReference>
<protein>
    <submittedName>
        <fullName evidence="4">IclR family transcriptional regulator</fullName>
    </submittedName>
</protein>
<dbReference type="InterPro" id="IPR036390">
    <property type="entry name" value="WH_DNA-bd_sf"/>
</dbReference>
<dbReference type="Gene3D" id="3.30.450.40">
    <property type="match status" value="1"/>
</dbReference>
<evidence type="ECO:0000313" key="4">
    <source>
        <dbReference type="EMBL" id="OBB27814.1"/>
    </source>
</evidence>
<dbReference type="PROSITE" id="PS51077">
    <property type="entry name" value="HTH_ICLR"/>
    <property type="match status" value="1"/>
</dbReference>
<dbReference type="Gene3D" id="1.10.10.10">
    <property type="entry name" value="Winged helix-like DNA-binding domain superfamily/Winged helix DNA-binding domain"/>
    <property type="match status" value="1"/>
</dbReference>
<dbReference type="SMART" id="SM00346">
    <property type="entry name" value="HTH_ICLR"/>
    <property type="match status" value="1"/>
</dbReference>
<accession>A0A1A0R222</accession>
<evidence type="ECO:0000256" key="1">
    <source>
        <dbReference type="ARBA" id="ARBA00023015"/>
    </source>
</evidence>
<dbReference type="InterPro" id="IPR036388">
    <property type="entry name" value="WH-like_DNA-bd_sf"/>
</dbReference>
<dbReference type="InterPro" id="IPR005471">
    <property type="entry name" value="Tscrpt_reg_IclR_N"/>
</dbReference>
<evidence type="ECO:0000313" key="5">
    <source>
        <dbReference type="Proteomes" id="UP000093902"/>
    </source>
</evidence>